<dbReference type="GO" id="GO:0016817">
    <property type="term" value="F:hydrolase activity, acting on acid anhydrides"/>
    <property type="evidence" value="ECO:0007669"/>
    <property type="project" value="InterPro"/>
</dbReference>
<sequence length="223" mass="25338">MPYNWDAINEDPQTETRLYRLIGEMLKGRASMADLERVAQFLQKGQIGPDAWQTVGEALHTTTKGAPEGYRLWAAWSKRLPDVTSDDEELGLMWRRFGGELIFAEDDCPTDEIDSTAIDAFDNSVVSQTAVISLTKNTLMQYLPEGTYSIRFIDEEFHGVDEFNIVKLLRRGILLGAEVLYRGQWIPVALHPDFEPLTRMVRAEVRRVLARSASENTSEQNRA</sequence>
<feature type="domain" description="Primase C-terminal 2" evidence="1">
    <location>
        <begin position="50"/>
        <end position="98"/>
    </location>
</feature>
<dbReference type="AlphaFoldDB" id="A0A5B8XKN2"/>
<name>A0A5B8XKN2_9DELT</name>
<evidence type="ECO:0000259" key="1">
    <source>
        <dbReference type="Pfam" id="PF08707"/>
    </source>
</evidence>
<organism evidence="2 3">
    <name type="scientific">Microvenator marinus</name>
    <dbReference type="NCBI Taxonomy" id="2600177"/>
    <lineage>
        <taxon>Bacteria</taxon>
        <taxon>Deltaproteobacteria</taxon>
        <taxon>Bradymonadales</taxon>
        <taxon>Microvenatoraceae</taxon>
        <taxon>Microvenator</taxon>
    </lineage>
</organism>
<accession>A0A5B8XKN2</accession>
<gene>
    <name evidence="2" type="ORF">FRD01_03675</name>
</gene>
<dbReference type="Pfam" id="PF08707">
    <property type="entry name" value="PriCT_2"/>
    <property type="match status" value="1"/>
</dbReference>
<evidence type="ECO:0000313" key="3">
    <source>
        <dbReference type="Proteomes" id="UP000321595"/>
    </source>
</evidence>
<protein>
    <recommendedName>
        <fullName evidence="1">Primase C-terminal 2 domain-containing protein</fullName>
    </recommendedName>
</protein>
<dbReference type="Proteomes" id="UP000321595">
    <property type="component" value="Chromosome"/>
</dbReference>
<reference evidence="2 3" key="1">
    <citation type="submission" date="2019-08" db="EMBL/GenBank/DDBJ databases">
        <authorList>
            <person name="Liang Q."/>
        </authorList>
    </citation>
    <scope>NUCLEOTIDE SEQUENCE [LARGE SCALE GENOMIC DNA]</scope>
    <source>
        <strain evidence="2 3">V1718</strain>
    </source>
</reference>
<dbReference type="RefSeq" id="WP_146957742.1">
    <property type="nucleotide sequence ID" value="NZ_CP042467.1"/>
</dbReference>
<dbReference type="InterPro" id="IPR014819">
    <property type="entry name" value="PriCT_2"/>
</dbReference>
<dbReference type="KEGG" id="bbae:FRD01_03675"/>
<dbReference type="OrthoDB" id="8215052at2"/>
<proteinExistence type="predicted"/>
<keyword evidence="3" id="KW-1185">Reference proteome</keyword>
<evidence type="ECO:0000313" key="2">
    <source>
        <dbReference type="EMBL" id="QED26362.1"/>
    </source>
</evidence>
<dbReference type="EMBL" id="CP042467">
    <property type="protein sequence ID" value="QED26362.1"/>
    <property type="molecule type" value="Genomic_DNA"/>
</dbReference>